<evidence type="ECO:0000313" key="3">
    <source>
        <dbReference type="Proteomes" id="UP001327560"/>
    </source>
</evidence>
<dbReference type="InterPro" id="IPR052851">
    <property type="entry name" value="GCD1_mitochondrial"/>
</dbReference>
<organism evidence="2 3">
    <name type="scientific">Canna indica</name>
    <name type="common">Indian-shot</name>
    <dbReference type="NCBI Taxonomy" id="4628"/>
    <lineage>
        <taxon>Eukaryota</taxon>
        <taxon>Viridiplantae</taxon>
        <taxon>Streptophyta</taxon>
        <taxon>Embryophyta</taxon>
        <taxon>Tracheophyta</taxon>
        <taxon>Spermatophyta</taxon>
        <taxon>Magnoliopsida</taxon>
        <taxon>Liliopsida</taxon>
        <taxon>Zingiberales</taxon>
        <taxon>Cannaceae</taxon>
        <taxon>Canna</taxon>
    </lineage>
</organism>
<reference evidence="2 3" key="1">
    <citation type="submission" date="2023-10" db="EMBL/GenBank/DDBJ databases">
        <title>Chromosome-scale genome assembly provides insights into flower coloration mechanisms of Canna indica.</title>
        <authorList>
            <person name="Li C."/>
        </authorList>
    </citation>
    <scope>NUCLEOTIDE SEQUENCE [LARGE SCALE GENOMIC DNA]</scope>
    <source>
        <tissue evidence="2">Flower</tissue>
    </source>
</reference>
<feature type="region of interest" description="Disordered" evidence="1">
    <location>
        <begin position="106"/>
        <end position="128"/>
    </location>
</feature>
<dbReference type="EMBL" id="CP136895">
    <property type="protein sequence ID" value="WOL11825.1"/>
    <property type="molecule type" value="Genomic_DNA"/>
</dbReference>
<accession>A0AAQ3KPC4</accession>
<gene>
    <name evidence="2" type="ORF">Cni_G20589</name>
</gene>
<dbReference type="AlphaFoldDB" id="A0AAQ3KPC4"/>
<sequence>MHALGRLLACAPQLRPTPVSSAIIGARQALSTRPHSLPPNSATGNDEWNDAWETAWLPDDLSPTSDRAPWEPANLADASSGADVGLPAEVDADTQAFVAEMNERWNERRDARRSQQGTQSVERAKGGVKKGVDEYRVRKHRIHAGLWMKEIEKMEEAKLGDANASDDLDRLLDSCSEIFDSGNVGLNNNKIPSTSEFKSKPDGWETTSKSQDGNVWGISQREEDILLQEFERRIAFSKHQIASFIKTHIFSRRRPVDGWKYMIEVIGPNARRGKGSVQRLPSLTDPSTQPYKEEKPAIGPHLTSFRGM</sequence>
<name>A0AAQ3KPC4_9LILI</name>
<dbReference type="PANTHER" id="PTHR35476:SF2">
    <property type="entry name" value="MUCIN-LIKE PROTEIN"/>
    <property type="match status" value="1"/>
</dbReference>
<feature type="compositionally biased region" description="Polar residues" evidence="1">
    <location>
        <begin position="279"/>
        <end position="290"/>
    </location>
</feature>
<dbReference type="PANTHER" id="PTHR35476">
    <property type="entry name" value="MUCIN-LIKE PROTEIN"/>
    <property type="match status" value="1"/>
</dbReference>
<keyword evidence="3" id="KW-1185">Reference proteome</keyword>
<evidence type="ECO:0000313" key="2">
    <source>
        <dbReference type="EMBL" id="WOL11825.1"/>
    </source>
</evidence>
<feature type="region of interest" description="Disordered" evidence="1">
    <location>
        <begin position="190"/>
        <end position="212"/>
    </location>
</feature>
<evidence type="ECO:0008006" key="4">
    <source>
        <dbReference type="Google" id="ProtNLM"/>
    </source>
</evidence>
<feature type="region of interest" description="Disordered" evidence="1">
    <location>
        <begin position="273"/>
        <end position="308"/>
    </location>
</feature>
<dbReference type="Proteomes" id="UP001327560">
    <property type="component" value="Chromosome 6"/>
</dbReference>
<evidence type="ECO:0000256" key="1">
    <source>
        <dbReference type="SAM" id="MobiDB-lite"/>
    </source>
</evidence>
<protein>
    <recommendedName>
        <fullName evidence="4">Mucin-like protein</fullName>
    </recommendedName>
</protein>
<proteinExistence type="predicted"/>